<dbReference type="InterPro" id="IPR037523">
    <property type="entry name" value="VOC_core"/>
</dbReference>
<evidence type="ECO:0000313" key="2">
    <source>
        <dbReference type="EMBL" id="RDK89218.1"/>
    </source>
</evidence>
<dbReference type="SUPFAM" id="SSF54593">
    <property type="entry name" value="Glyoxalase/Bleomycin resistance protein/Dihydroxybiphenyl dioxygenase"/>
    <property type="match status" value="1"/>
</dbReference>
<comment type="caution">
    <text evidence="2">The sequence shown here is derived from an EMBL/GenBank/DDBJ whole genome shotgun (WGS) entry which is preliminary data.</text>
</comment>
<protein>
    <recommendedName>
        <fullName evidence="1">VOC domain-containing protein</fullName>
    </recommendedName>
</protein>
<name>A0A370QLH6_9FLAO</name>
<dbReference type="Proteomes" id="UP000255317">
    <property type="component" value="Unassembled WGS sequence"/>
</dbReference>
<dbReference type="PANTHER" id="PTHR36503:SF2">
    <property type="entry name" value="BLR2408 PROTEIN"/>
    <property type="match status" value="1"/>
</dbReference>
<dbReference type="AlphaFoldDB" id="A0A370QLH6"/>
<organism evidence="2 3">
    <name type="scientific">Marinirhabdus gelatinilytica</name>
    <dbReference type="NCBI Taxonomy" id="1703343"/>
    <lineage>
        <taxon>Bacteria</taxon>
        <taxon>Pseudomonadati</taxon>
        <taxon>Bacteroidota</taxon>
        <taxon>Flavobacteriia</taxon>
        <taxon>Flavobacteriales</taxon>
        <taxon>Flavobacteriaceae</taxon>
    </lineage>
</organism>
<dbReference type="PANTHER" id="PTHR36503">
    <property type="entry name" value="BLR2520 PROTEIN"/>
    <property type="match status" value="1"/>
</dbReference>
<dbReference type="InterPro" id="IPR053863">
    <property type="entry name" value="Glyoxy/Ble-like_N"/>
</dbReference>
<dbReference type="Pfam" id="PF22677">
    <property type="entry name" value="Ble-like_N"/>
    <property type="match status" value="1"/>
</dbReference>
<dbReference type="PROSITE" id="PS51819">
    <property type="entry name" value="VOC"/>
    <property type="match status" value="1"/>
</dbReference>
<gene>
    <name evidence="2" type="ORF">C8D94_1011099</name>
</gene>
<dbReference type="Gene3D" id="3.10.180.10">
    <property type="entry name" value="2,3-Dihydroxybiphenyl 1,2-Dioxygenase, domain 1"/>
    <property type="match status" value="1"/>
</dbReference>
<dbReference type="OrthoDB" id="9798430at2"/>
<accession>A0A370QLH6</accession>
<sequence length="135" mass="15726">MRSIWINLPVKDLEKSTTFFKEIGFKQNPNYNRSDGASFLLGEKEIVMMLFPEETFKNFTYNEIADTNKGTEVLLNIDAQSKEEVDEMAKTVKKAGGKIFAKPELSEGWMYVFGFEDLDGHRWSMLYMDFKKIKK</sequence>
<proteinExistence type="predicted"/>
<evidence type="ECO:0000313" key="3">
    <source>
        <dbReference type="Proteomes" id="UP000255317"/>
    </source>
</evidence>
<evidence type="ECO:0000259" key="1">
    <source>
        <dbReference type="PROSITE" id="PS51819"/>
    </source>
</evidence>
<dbReference type="RefSeq" id="WP_115122847.1">
    <property type="nucleotide sequence ID" value="NZ_QRAO01000001.1"/>
</dbReference>
<feature type="domain" description="VOC" evidence="1">
    <location>
        <begin position="2"/>
        <end position="128"/>
    </location>
</feature>
<dbReference type="EMBL" id="QRAO01000001">
    <property type="protein sequence ID" value="RDK89218.1"/>
    <property type="molecule type" value="Genomic_DNA"/>
</dbReference>
<dbReference type="InterPro" id="IPR029068">
    <property type="entry name" value="Glyas_Bleomycin-R_OHBP_Dase"/>
</dbReference>
<reference evidence="2 3" key="1">
    <citation type="submission" date="2018-07" db="EMBL/GenBank/DDBJ databases">
        <title>Genomic Encyclopedia of Type Strains, Phase IV (KMG-IV): sequencing the most valuable type-strain genomes for metagenomic binning, comparative biology and taxonomic classification.</title>
        <authorList>
            <person name="Goeker M."/>
        </authorList>
    </citation>
    <scope>NUCLEOTIDE SEQUENCE [LARGE SCALE GENOMIC DNA]</scope>
    <source>
        <strain evidence="2 3">DSM 101478</strain>
    </source>
</reference>
<keyword evidence="3" id="KW-1185">Reference proteome</keyword>